<feature type="compositionally biased region" description="Basic and acidic residues" evidence="1">
    <location>
        <begin position="217"/>
        <end position="229"/>
    </location>
</feature>
<name>A0A0N5A131_PARTI</name>
<feature type="region of interest" description="Disordered" evidence="1">
    <location>
        <begin position="83"/>
        <end position="353"/>
    </location>
</feature>
<organism evidence="2 3">
    <name type="scientific">Parastrongyloides trichosuri</name>
    <name type="common">Possum-specific nematode worm</name>
    <dbReference type="NCBI Taxonomy" id="131310"/>
    <lineage>
        <taxon>Eukaryota</taxon>
        <taxon>Metazoa</taxon>
        <taxon>Ecdysozoa</taxon>
        <taxon>Nematoda</taxon>
        <taxon>Chromadorea</taxon>
        <taxon>Rhabditida</taxon>
        <taxon>Tylenchina</taxon>
        <taxon>Panagrolaimomorpha</taxon>
        <taxon>Strongyloidoidea</taxon>
        <taxon>Strongyloididae</taxon>
        <taxon>Parastrongyloides</taxon>
    </lineage>
</organism>
<dbReference type="GO" id="GO:0004176">
    <property type="term" value="F:ATP-dependent peptidase activity"/>
    <property type="evidence" value="ECO:0007669"/>
    <property type="project" value="InterPro"/>
</dbReference>
<evidence type="ECO:0000256" key="1">
    <source>
        <dbReference type="SAM" id="MobiDB-lite"/>
    </source>
</evidence>
<dbReference type="WBParaSite" id="PTRK_0001532800.1">
    <property type="protein sequence ID" value="PTRK_0001532800.1"/>
    <property type="gene ID" value="PTRK_0001532800"/>
</dbReference>
<feature type="compositionally biased region" description="Low complexity" evidence="1">
    <location>
        <begin position="179"/>
        <end position="194"/>
    </location>
</feature>
<dbReference type="GO" id="GO:0030163">
    <property type="term" value="P:protein catabolic process"/>
    <property type="evidence" value="ECO:0007669"/>
    <property type="project" value="InterPro"/>
</dbReference>
<feature type="compositionally biased region" description="Basic and acidic residues" evidence="1">
    <location>
        <begin position="247"/>
        <end position="256"/>
    </location>
</feature>
<proteinExistence type="predicted"/>
<evidence type="ECO:0000313" key="2">
    <source>
        <dbReference type="Proteomes" id="UP000038045"/>
    </source>
</evidence>
<feature type="compositionally biased region" description="Basic and acidic residues" evidence="1">
    <location>
        <begin position="198"/>
        <end position="209"/>
    </location>
</feature>
<dbReference type="GO" id="GO:0005524">
    <property type="term" value="F:ATP binding"/>
    <property type="evidence" value="ECO:0007669"/>
    <property type="project" value="InterPro"/>
</dbReference>
<dbReference type="GO" id="GO:0004252">
    <property type="term" value="F:serine-type endopeptidase activity"/>
    <property type="evidence" value="ECO:0007669"/>
    <property type="project" value="InterPro"/>
</dbReference>
<reference evidence="3" key="1">
    <citation type="submission" date="2017-02" db="UniProtKB">
        <authorList>
            <consortium name="WormBaseParasite"/>
        </authorList>
    </citation>
    <scope>IDENTIFICATION</scope>
</reference>
<accession>A0A0N5A131</accession>
<feature type="region of interest" description="Disordered" evidence="1">
    <location>
        <begin position="37"/>
        <end position="71"/>
    </location>
</feature>
<feature type="compositionally biased region" description="Basic residues" evidence="1">
    <location>
        <begin position="257"/>
        <end position="281"/>
    </location>
</feature>
<evidence type="ECO:0000313" key="3">
    <source>
        <dbReference type="WBParaSite" id="PTRK_0001532800.1"/>
    </source>
</evidence>
<dbReference type="PANTHER" id="PTHR10046">
    <property type="entry name" value="ATP DEPENDENT LON PROTEASE FAMILY MEMBER"/>
    <property type="match status" value="1"/>
</dbReference>
<feature type="compositionally biased region" description="Gly residues" evidence="1">
    <location>
        <begin position="343"/>
        <end position="353"/>
    </location>
</feature>
<feature type="compositionally biased region" description="Basic and acidic residues" evidence="1">
    <location>
        <begin position="121"/>
        <end position="131"/>
    </location>
</feature>
<dbReference type="AlphaFoldDB" id="A0A0N5A131"/>
<dbReference type="STRING" id="131310.A0A0N5A131"/>
<protein>
    <submittedName>
        <fullName evidence="3">LigA</fullName>
    </submittedName>
</protein>
<sequence length="353" mass="38553">MALGGVRDEAEIRGHRRTYIGSMPGRLIQKMTKVDGQRHAWRPGLGTARSARPRAEPQLQRSLSGGRLRPVGRDVPVHLQLDEYPAGAARPDGSDSSAGVHRRREDQHCGQVPLAQADQGQRPEEGRAGDRHCRHPRHHPLLHPRSRCAGPGAPDRQDLPQGRQGTCRAQAGGRQVPLRPGRAAGPGRAGNRPGVDPGGRRAADHRGRGDSGQGSTDQDRLAGRCDGRVDLGGGDLCPQPGPALRRQAADLREDRHPHPRAGRRHSQGRTVRRRGHGHRHRVGADRHPDPQGHRHDRRDHPAWSRHCHRWPEGEAAGGTAFRRQDRADPAGKREGPRGDAGERQGGPGDRTDL</sequence>
<feature type="compositionally biased region" description="Basic residues" evidence="1">
    <location>
        <begin position="132"/>
        <end position="146"/>
    </location>
</feature>
<dbReference type="Proteomes" id="UP000038045">
    <property type="component" value="Unplaced"/>
</dbReference>
<keyword evidence="2" id="KW-1185">Reference proteome</keyword>
<dbReference type="InterPro" id="IPR027065">
    <property type="entry name" value="Lon_Prtase"/>
</dbReference>
<feature type="compositionally biased region" description="Basic and acidic residues" evidence="1">
    <location>
        <begin position="322"/>
        <end position="342"/>
    </location>
</feature>
<feature type="compositionally biased region" description="Basic and acidic residues" evidence="1">
    <location>
        <begin position="282"/>
        <end position="302"/>
    </location>
</feature>